<keyword evidence="1" id="KW-0812">Transmembrane</keyword>
<dbReference type="Proteomes" id="UP000241074">
    <property type="component" value="Chromosome"/>
</dbReference>
<accession>A0A2P1PUR8</accession>
<reference evidence="2 3" key="1">
    <citation type="submission" date="2018-03" db="EMBL/GenBank/DDBJ databases">
        <title>Ahniella affigens gen. nov., sp. nov., a gammaproteobacterium isolated from sandy soil near a stream.</title>
        <authorList>
            <person name="Ko Y."/>
            <person name="Kim J.-H."/>
        </authorList>
    </citation>
    <scope>NUCLEOTIDE SEQUENCE [LARGE SCALE GENOMIC DNA]</scope>
    <source>
        <strain evidence="2 3">D13</strain>
    </source>
</reference>
<keyword evidence="1" id="KW-0472">Membrane</keyword>
<sequence length="116" mass="12975">MMNVRTLSIYQLLLLAVCSWLFDFWIPLLDSHQIAQLTTSRNTRKPPSWAKSFYVAHNTTGFSSHPSPREAPVRYVLAVAGFLITFGALVLSTVPTVLVLQLRQREASPNALHKPG</sequence>
<protein>
    <submittedName>
        <fullName evidence="2">Uncharacterized protein</fullName>
    </submittedName>
</protein>
<proteinExistence type="predicted"/>
<evidence type="ECO:0000313" key="3">
    <source>
        <dbReference type="Proteomes" id="UP000241074"/>
    </source>
</evidence>
<keyword evidence="1" id="KW-1133">Transmembrane helix</keyword>
<dbReference type="EMBL" id="CP027860">
    <property type="protein sequence ID" value="AVP98597.1"/>
    <property type="molecule type" value="Genomic_DNA"/>
</dbReference>
<feature type="transmembrane region" description="Helical" evidence="1">
    <location>
        <begin position="75"/>
        <end position="100"/>
    </location>
</feature>
<dbReference type="AlphaFoldDB" id="A0A2P1PUR8"/>
<reference evidence="2 3" key="2">
    <citation type="submission" date="2018-03" db="EMBL/GenBank/DDBJ databases">
        <authorList>
            <person name="Keele B.F."/>
        </authorList>
    </citation>
    <scope>NUCLEOTIDE SEQUENCE [LARGE SCALE GENOMIC DNA]</scope>
    <source>
        <strain evidence="2 3">D13</strain>
    </source>
</reference>
<evidence type="ECO:0000256" key="1">
    <source>
        <dbReference type="SAM" id="Phobius"/>
    </source>
</evidence>
<gene>
    <name evidence="2" type="ORF">C7S18_15990</name>
</gene>
<organism evidence="2 3">
    <name type="scientific">Ahniella affigens</name>
    <dbReference type="NCBI Taxonomy" id="2021234"/>
    <lineage>
        <taxon>Bacteria</taxon>
        <taxon>Pseudomonadati</taxon>
        <taxon>Pseudomonadota</taxon>
        <taxon>Gammaproteobacteria</taxon>
        <taxon>Lysobacterales</taxon>
        <taxon>Rhodanobacteraceae</taxon>
        <taxon>Ahniella</taxon>
    </lineage>
</organism>
<dbReference type="KEGG" id="xba:C7S18_15990"/>
<name>A0A2P1PUR8_9GAMM</name>
<dbReference type="RefSeq" id="WP_106892518.1">
    <property type="nucleotide sequence ID" value="NZ_CP027860.1"/>
</dbReference>
<keyword evidence="3" id="KW-1185">Reference proteome</keyword>
<evidence type="ECO:0000313" key="2">
    <source>
        <dbReference type="EMBL" id="AVP98597.1"/>
    </source>
</evidence>